<dbReference type="Pfam" id="PF05277">
    <property type="entry name" value="DUF726"/>
    <property type="match status" value="1"/>
</dbReference>
<evidence type="ECO:0000313" key="6">
    <source>
        <dbReference type="EMBL" id="AKK08030.1"/>
    </source>
</evidence>
<protein>
    <submittedName>
        <fullName evidence="6">Putative DUF726 family protein</fullName>
    </submittedName>
</protein>
<accession>A0A0G3H5I7</accession>
<comment type="subcellular location">
    <subcellularLocation>
        <location evidence="1">Membrane</location>
        <topology evidence="1">Multi-pass membrane protein</topology>
    </subcellularLocation>
</comment>
<evidence type="ECO:0000256" key="5">
    <source>
        <dbReference type="SAM" id="Phobius"/>
    </source>
</evidence>
<evidence type="ECO:0000256" key="1">
    <source>
        <dbReference type="ARBA" id="ARBA00004141"/>
    </source>
</evidence>
<dbReference type="GO" id="GO:0016020">
    <property type="term" value="C:membrane"/>
    <property type="evidence" value="ECO:0007669"/>
    <property type="project" value="UniProtKB-SubCell"/>
</dbReference>
<sequence>MSGYGSNLRFMKTDAVTIDELSDGRVVCELRSPKGRYISIDMRPNQAEPEIEGDAILTGNKAIKSSLLLALGAYLDSRDESLNKEDQKAQADGAEALFRECSQLAKLSDRLTSESRQAWCSSCLYFTVHQKVERRGPGTTIYLCSSCGSATTSCMAPGCDALALYKRRLRDFVPYCAEHSHQLPSFEDAAAPLADLEDFHDLMNYRRKNWARNTYYATAGIGAAGVAAIAAAGAAPVIGGFIGVKFLGLTGAAATKAGLATLGGGALAAGGFGMAGGAALITMAGTVLGGAWGTRYLSAYLDDDESFDIEKLREGTGPAVVIARGFTTERNPKWRKEVQFAELQYDNPTIYLLTWGSKELGDLVAFLGFGGAKGVAVAGVKKIAMKAGKQAAKNLGPVGAAMGALDLLKNPWHTAVNKAERAGQALAELIIKTDRNDWVLIGHSLGGRVMIKTANALSTTSEAARILDVHLLGAAASQRPSRDWTGLGNSVSGTIHNYHSQSDQVLSKLYRVAQGNKVAVGHSGFRASVPSIIDHDVSELVTKHNAYYSKLVQTLRAKSDYRR</sequence>
<dbReference type="KEGG" id="cted:CTEST_02875"/>
<dbReference type="AlphaFoldDB" id="A0A0G3H5I7"/>
<evidence type="ECO:0000256" key="3">
    <source>
        <dbReference type="ARBA" id="ARBA00022989"/>
    </source>
</evidence>
<keyword evidence="7" id="KW-1185">Reference proteome</keyword>
<keyword evidence="2 5" id="KW-0812">Transmembrane</keyword>
<dbReference type="EMBL" id="CP011545">
    <property type="protein sequence ID" value="AKK08030.1"/>
    <property type="molecule type" value="Genomic_DNA"/>
</dbReference>
<dbReference type="InterPro" id="IPR029058">
    <property type="entry name" value="AB_hydrolase_fold"/>
</dbReference>
<name>A0A0G3H5I7_9CORY</name>
<dbReference type="Gene3D" id="3.40.50.1820">
    <property type="entry name" value="alpha/beta hydrolase"/>
    <property type="match status" value="1"/>
</dbReference>
<dbReference type="PANTHER" id="PTHR17920:SF3">
    <property type="entry name" value="TRANSMEMBRANE AND COILED-COIL DOMAIN-CONTAINING PROTEIN 4"/>
    <property type="match status" value="1"/>
</dbReference>
<keyword evidence="4 5" id="KW-0472">Membrane</keyword>
<dbReference type="Proteomes" id="UP000035540">
    <property type="component" value="Chromosome"/>
</dbReference>
<dbReference type="InterPro" id="IPR007941">
    <property type="entry name" value="DUF726"/>
</dbReference>
<proteinExistence type="predicted"/>
<dbReference type="SUPFAM" id="SSF53474">
    <property type="entry name" value="alpha/beta-Hydrolases"/>
    <property type="match status" value="1"/>
</dbReference>
<evidence type="ECO:0000313" key="7">
    <source>
        <dbReference type="Proteomes" id="UP000035540"/>
    </source>
</evidence>
<organism evidence="6 7">
    <name type="scientific">Corynebacterium testudinoris</name>
    <dbReference type="NCBI Taxonomy" id="136857"/>
    <lineage>
        <taxon>Bacteria</taxon>
        <taxon>Bacillati</taxon>
        <taxon>Actinomycetota</taxon>
        <taxon>Actinomycetes</taxon>
        <taxon>Mycobacteriales</taxon>
        <taxon>Corynebacteriaceae</taxon>
        <taxon>Corynebacterium</taxon>
    </lineage>
</organism>
<evidence type="ECO:0000256" key="4">
    <source>
        <dbReference type="ARBA" id="ARBA00023136"/>
    </source>
</evidence>
<feature type="transmembrane region" description="Helical" evidence="5">
    <location>
        <begin position="215"/>
        <end position="242"/>
    </location>
</feature>
<dbReference type="PATRIC" id="fig|136857.5.peg.566"/>
<gene>
    <name evidence="6" type="ORF">CTEST_02875</name>
</gene>
<reference evidence="6 7" key="1">
    <citation type="journal article" date="2015" name="Genome Announc.">
        <title>Complete Genome Sequence of the Type Strain Corynebacterium testudinoris DSM 44614, Recovered from Necrotic Lesions in the Mouth of a Tortoise.</title>
        <authorList>
            <person name="Ruckert C."/>
            <person name="Kriete M."/>
            <person name="Jaenicke S."/>
            <person name="Winkler A."/>
            <person name="Tauch A."/>
        </authorList>
    </citation>
    <scope>NUCLEOTIDE SEQUENCE [LARGE SCALE GENOMIC DNA]</scope>
    <source>
        <strain evidence="6 7">DSM 44614</strain>
    </source>
</reference>
<dbReference type="PANTHER" id="PTHR17920">
    <property type="entry name" value="TRANSMEMBRANE AND COILED-COIL DOMAIN-CONTAINING PROTEIN 4 TMCO4"/>
    <property type="match status" value="1"/>
</dbReference>
<keyword evidence="3 5" id="KW-1133">Transmembrane helix</keyword>
<evidence type="ECO:0000256" key="2">
    <source>
        <dbReference type="ARBA" id="ARBA00022692"/>
    </source>
</evidence>
<reference evidence="7" key="2">
    <citation type="submission" date="2015-05" db="EMBL/GenBank/DDBJ databases">
        <title>Complete genome sequence of Corynebacterium testudinoris DSM 44614, recovered from necrotic lesions in the mouth of a tortoise.</title>
        <authorList>
            <person name="Ruckert C."/>
            <person name="Albersmeier A."/>
            <person name="Winkler A."/>
            <person name="Tauch A."/>
        </authorList>
    </citation>
    <scope>NUCLEOTIDE SEQUENCE [LARGE SCALE GENOMIC DNA]</scope>
    <source>
        <strain evidence="7">DSM 44614</strain>
    </source>
</reference>
<feature type="transmembrane region" description="Helical" evidence="5">
    <location>
        <begin position="262"/>
        <end position="288"/>
    </location>
</feature>